<accession>A0AAV7AL20</accession>
<organism evidence="6 7">
    <name type="scientific">Engystomops pustulosus</name>
    <name type="common">Tungara frog</name>
    <name type="synonym">Physalaemus pustulosus</name>
    <dbReference type="NCBI Taxonomy" id="76066"/>
    <lineage>
        <taxon>Eukaryota</taxon>
        <taxon>Metazoa</taxon>
        <taxon>Chordata</taxon>
        <taxon>Craniata</taxon>
        <taxon>Vertebrata</taxon>
        <taxon>Euteleostomi</taxon>
        <taxon>Amphibia</taxon>
        <taxon>Batrachia</taxon>
        <taxon>Anura</taxon>
        <taxon>Neobatrachia</taxon>
        <taxon>Hyloidea</taxon>
        <taxon>Leptodactylidae</taxon>
        <taxon>Leiuperinae</taxon>
        <taxon>Engystomops</taxon>
    </lineage>
</organism>
<dbReference type="InterPro" id="IPR050488">
    <property type="entry name" value="Ig_Fc_receptor"/>
</dbReference>
<keyword evidence="1" id="KW-0732">Signal</keyword>
<keyword evidence="4" id="KW-0812">Transmembrane</keyword>
<keyword evidence="7" id="KW-1185">Reference proteome</keyword>
<feature type="transmembrane region" description="Helical" evidence="4">
    <location>
        <begin position="115"/>
        <end position="137"/>
    </location>
</feature>
<dbReference type="InterPro" id="IPR036179">
    <property type="entry name" value="Ig-like_dom_sf"/>
</dbReference>
<proteinExistence type="predicted"/>
<gene>
    <name evidence="6" type="ORF">GDO81_014811</name>
</gene>
<dbReference type="AlphaFoldDB" id="A0AAV7AL20"/>
<dbReference type="GO" id="GO:0009897">
    <property type="term" value="C:external side of plasma membrane"/>
    <property type="evidence" value="ECO:0007669"/>
    <property type="project" value="TreeGrafter"/>
</dbReference>
<keyword evidence="4" id="KW-1133">Transmembrane helix</keyword>
<comment type="caution">
    <text evidence="6">The sequence shown here is derived from an EMBL/GenBank/DDBJ whole genome shotgun (WGS) entry which is preliminary data.</text>
</comment>
<dbReference type="GO" id="GO:0004888">
    <property type="term" value="F:transmembrane signaling receptor activity"/>
    <property type="evidence" value="ECO:0007669"/>
    <property type="project" value="TreeGrafter"/>
</dbReference>
<evidence type="ECO:0000313" key="7">
    <source>
        <dbReference type="Proteomes" id="UP000824782"/>
    </source>
</evidence>
<evidence type="ECO:0000256" key="1">
    <source>
        <dbReference type="ARBA" id="ARBA00022729"/>
    </source>
</evidence>
<dbReference type="InterPro" id="IPR007110">
    <property type="entry name" value="Ig-like_dom"/>
</dbReference>
<evidence type="ECO:0000256" key="3">
    <source>
        <dbReference type="SAM" id="MobiDB-lite"/>
    </source>
</evidence>
<evidence type="ECO:0000259" key="5">
    <source>
        <dbReference type="PROSITE" id="PS50835"/>
    </source>
</evidence>
<evidence type="ECO:0000313" key="6">
    <source>
        <dbReference type="EMBL" id="KAG8560150.1"/>
    </source>
</evidence>
<evidence type="ECO:0000256" key="2">
    <source>
        <dbReference type="ARBA" id="ARBA00023157"/>
    </source>
</evidence>
<name>A0AAV7AL20_ENGPU</name>
<keyword evidence="4" id="KW-0472">Membrane</keyword>
<evidence type="ECO:0000256" key="4">
    <source>
        <dbReference type="SAM" id="Phobius"/>
    </source>
</evidence>
<reference evidence="6" key="1">
    <citation type="thesis" date="2020" institute="ProQuest LLC" country="789 East Eisenhower Parkway, Ann Arbor, MI, USA">
        <title>Comparative Genomics and Chromosome Evolution.</title>
        <authorList>
            <person name="Mudd A.B."/>
        </authorList>
    </citation>
    <scope>NUCLEOTIDE SEQUENCE</scope>
    <source>
        <strain evidence="6">237g6f4</strain>
        <tissue evidence="6">Blood</tissue>
    </source>
</reference>
<dbReference type="InterPro" id="IPR013783">
    <property type="entry name" value="Ig-like_fold"/>
</dbReference>
<dbReference type="Gene3D" id="2.60.40.10">
    <property type="entry name" value="Immunoglobulins"/>
    <property type="match status" value="1"/>
</dbReference>
<dbReference type="PROSITE" id="PS50835">
    <property type="entry name" value="IG_LIKE"/>
    <property type="match status" value="1"/>
</dbReference>
<dbReference type="GO" id="GO:0006955">
    <property type="term" value="P:immune response"/>
    <property type="evidence" value="ECO:0007669"/>
    <property type="project" value="TreeGrafter"/>
</dbReference>
<protein>
    <recommendedName>
        <fullName evidence="5">Ig-like domain-containing protein</fullName>
    </recommendedName>
</protein>
<dbReference type="Proteomes" id="UP000824782">
    <property type="component" value="Unassembled WGS sequence"/>
</dbReference>
<feature type="compositionally biased region" description="Polar residues" evidence="3">
    <location>
        <begin position="193"/>
        <end position="211"/>
    </location>
</feature>
<dbReference type="PANTHER" id="PTHR11481:SF64">
    <property type="entry name" value="FC RECEPTOR-LIKE PROTEIN 4"/>
    <property type="match status" value="1"/>
</dbReference>
<keyword evidence="2" id="KW-1015">Disulfide bond</keyword>
<dbReference type="PANTHER" id="PTHR11481">
    <property type="entry name" value="IMMUNOGLOBULIN FC RECEPTOR"/>
    <property type="match status" value="1"/>
</dbReference>
<feature type="region of interest" description="Disordered" evidence="3">
    <location>
        <begin position="193"/>
        <end position="219"/>
    </location>
</feature>
<sequence>MRRSNSINIWIQELFSPPVLEISSDLINEGDNMTLSCDTNLSEHRLDTSLQYAFYRDGGNVQGFSSSNKYEVQFISVENSGTYTCEIQTSDTRVRKRSLGLHIQGSGDSSSLTTILFVSLGLLLLIVIVCIFLYIYYQRKSSNKERQTLTASENEYPNEGEINYAVLAMTSRAENHLAGDNGSSVVYTVVNSKTKPQGKTSQGTSDSSADIYQNIPFHR</sequence>
<dbReference type="GO" id="GO:0007166">
    <property type="term" value="P:cell surface receptor signaling pathway"/>
    <property type="evidence" value="ECO:0007669"/>
    <property type="project" value="TreeGrafter"/>
</dbReference>
<dbReference type="EMBL" id="WNYA01000007">
    <property type="protein sequence ID" value="KAG8560150.1"/>
    <property type="molecule type" value="Genomic_DNA"/>
</dbReference>
<dbReference type="Pfam" id="PF13895">
    <property type="entry name" value="Ig_2"/>
    <property type="match status" value="1"/>
</dbReference>
<dbReference type="SUPFAM" id="SSF48726">
    <property type="entry name" value="Immunoglobulin"/>
    <property type="match status" value="1"/>
</dbReference>
<feature type="domain" description="Ig-like" evidence="5">
    <location>
        <begin position="17"/>
        <end position="95"/>
    </location>
</feature>